<dbReference type="InterPro" id="IPR035996">
    <property type="entry name" value="4pyrrol_Methylase_sf"/>
</dbReference>
<evidence type="ECO:0000313" key="1">
    <source>
        <dbReference type="EMBL" id="CAB1369385.1"/>
    </source>
</evidence>
<dbReference type="RefSeq" id="WP_145770926.1">
    <property type="nucleotide sequence ID" value="NZ_LR778301.1"/>
</dbReference>
<dbReference type="Gene3D" id="3.40.1010.10">
    <property type="entry name" value="Cobalt-precorrin-4 Transmethylase, Domain 1"/>
    <property type="match status" value="1"/>
</dbReference>
<protein>
    <submittedName>
        <fullName evidence="1">Uroporphyrin-III C/tetrapyrrole (Corrin/porphyrin) methyltransferase</fullName>
    </submittedName>
</protein>
<dbReference type="InterPro" id="IPR008189">
    <property type="entry name" value="rRNA_ssu_MeTfrase_I"/>
</dbReference>
<dbReference type="OrthoDB" id="7061662at2"/>
<dbReference type="CDD" id="cd11649">
    <property type="entry name" value="RsmI_like"/>
    <property type="match status" value="1"/>
</dbReference>
<dbReference type="KEGG" id="doe:DENOEST_2220"/>
<dbReference type="InterPro" id="IPR014777">
    <property type="entry name" value="4pyrrole_Mease_sub1"/>
</dbReference>
<accession>A0A6S6XTQ2</accession>
<dbReference type="InterPro" id="IPR014776">
    <property type="entry name" value="4pyrrole_Mease_sub2"/>
</dbReference>
<dbReference type="Gene3D" id="3.30.950.10">
    <property type="entry name" value="Methyltransferase, Cobalt-precorrin-4 Transmethylase, Domain 2"/>
    <property type="match status" value="1"/>
</dbReference>
<dbReference type="PANTHER" id="PTHR46111">
    <property type="entry name" value="RIBOSOMAL RNA SMALL SUBUNIT METHYLTRANSFERASE I"/>
    <property type="match status" value="1"/>
</dbReference>
<dbReference type="GO" id="GO:0008168">
    <property type="term" value="F:methyltransferase activity"/>
    <property type="evidence" value="ECO:0007669"/>
    <property type="project" value="UniProtKB-KW"/>
</dbReference>
<sequence length="247" mass="27326">MAGTLYLIPVALGDIPWSLFLPAGTRERVCQVDHFVVENAKTARAELKRLEHPTPLRDIAIEALPEQPTTADLERLLAPLIADHDLGLMSEAGCPGVADPGALLVRRAHELGIVVRPLVGPSSLLLALMASGLEGQRFAFHGYLPAREPERGQRIVELEQDSRRNNQTQMFIETPYRNGALFQALLQHCQGTTRLCLATDITLPSESISTRTVAQWKKSPTPDMERRPTVFLLLAEGESRQASRRRS</sequence>
<keyword evidence="1" id="KW-0489">Methyltransferase</keyword>
<name>A0A6S6XTQ2_9PROT</name>
<dbReference type="Proteomes" id="UP000515733">
    <property type="component" value="Chromosome"/>
</dbReference>
<dbReference type="GO" id="GO:0032259">
    <property type="term" value="P:methylation"/>
    <property type="evidence" value="ECO:0007669"/>
    <property type="project" value="UniProtKB-KW"/>
</dbReference>
<proteinExistence type="predicted"/>
<evidence type="ECO:0000313" key="2">
    <source>
        <dbReference type="Proteomes" id="UP000515733"/>
    </source>
</evidence>
<organism evidence="1 2">
    <name type="scientific">Denitratisoma oestradiolicum</name>
    <dbReference type="NCBI Taxonomy" id="311182"/>
    <lineage>
        <taxon>Bacteria</taxon>
        <taxon>Pseudomonadati</taxon>
        <taxon>Pseudomonadota</taxon>
        <taxon>Betaproteobacteria</taxon>
        <taxon>Nitrosomonadales</taxon>
        <taxon>Sterolibacteriaceae</taxon>
        <taxon>Denitratisoma</taxon>
    </lineage>
</organism>
<dbReference type="SUPFAM" id="SSF53790">
    <property type="entry name" value="Tetrapyrrole methylase"/>
    <property type="match status" value="1"/>
</dbReference>
<dbReference type="AlphaFoldDB" id="A0A6S6XTQ2"/>
<dbReference type="EMBL" id="LR778301">
    <property type="protein sequence ID" value="CAB1369385.1"/>
    <property type="molecule type" value="Genomic_DNA"/>
</dbReference>
<dbReference type="PANTHER" id="PTHR46111:SF2">
    <property type="entry name" value="SAM-DEPENDENT METHYLTRANSFERASE"/>
    <property type="match status" value="1"/>
</dbReference>
<gene>
    <name evidence="1" type="ORF">DENOEST_2220</name>
</gene>
<dbReference type="PIRSF" id="PIRSF005917">
    <property type="entry name" value="MTase_YraL"/>
    <property type="match status" value="1"/>
</dbReference>
<keyword evidence="2" id="KW-1185">Reference proteome</keyword>
<keyword evidence="1" id="KW-0808">Transferase</keyword>
<reference evidence="1 2" key="1">
    <citation type="submission" date="2020-03" db="EMBL/GenBank/DDBJ databases">
        <authorList>
            <consortium name="Genoscope - CEA"/>
            <person name="William W."/>
        </authorList>
    </citation>
    <scope>NUCLEOTIDE SEQUENCE [LARGE SCALE GENOMIC DNA]</scope>
    <source>
        <strain evidence="2">DSM 16959</strain>
    </source>
</reference>